<comment type="caution">
    <text evidence="2">The sequence shown here is derived from an EMBL/GenBank/DDBJ whole genome shotgun (WGS) entry which is preliminary data.</text>
</comment>
<evidence type="ECO:0000256" key="1">
    <source>
        <dbReference type="SAM" id="MobiDB-lite"/>
    </source>
</evidence>
<feature type="region of interest" description="Disordered" evidence="1">
    <location>
        <begin position="89"/>
        <end position="114"/>
    </location>
</feature>
<dbReference type="EMBL" id="JANPWB010000006">
    <property type="protein sequence ID" value="KAJ1181764.1"/>
    <property type="molecule type" value="Genomic_DNA"/>
</dbReference>
<proteinExistence type="predicted"/>
<evidence type="ECO:0000313" key="3">
    <source>
        <dbReference type="Proteomes" id="UP001066276"/>
    </source>
</evidence>
<dbReference type="Proteomes" id="UP001066276">
    <property type="component" value="Chromosome 3_2"/>
</dbReference>
<evidence type="ECO:0000313" key="2">
    <source>
        <dbReference type="EMBL" id="KAJ1181764.1"/>
    </source>
</evidence>
<reference evidence="2" key="1">
    <citation type="journal article" date="2022" name="bioRxiv">
        <title>Sequencing and chromosome-scale assembly of the giantPleurodeles waltlgenome.</title>
        <authorList>
            <person name="Brown T."/>
            <person name="Elewa A."/>
            <person name="Iarovenko S."/>
            <person name="Subramanian E."/>
            <person name="Araus A.J."/>
            <person name="Petzold A."/>
            <person name="Susuki M."/>
            <person name="Suzuki K.-i.T."/>
            <person name="Hayashi T."/>
            <person name="Toyoda A."/>
            <person name="Oliveira C."/>
            <person name="Osipova E."/>
            <person name="Leigh N.D."/>
            <person name="Simon A."/>
            <person name="Yun M.H."/>
        </authorList>
    </citation>
    <scope>NUCLEOTIDE SEQUENCE</scope>
    <source>
        <strain evidence="2">20211129_DDA</strain>
        <tissue evidence="2">Liver</tissue>
    </source>
</reference>
<accession>A0AAV7U0X9</accession>
<dbReference type="AlphaFoldDB" id="A0AAV7U0X9"/>
<keyword evidence="3" id="KW-1185">Reference proteome</keyword>
<feature type="compositionally biased region" description="Polar residues" evidence="1">
    <location>
        <begin position="102"/>
        <end position="114"/>
    </location>
</feature>
<name>A0AAV7U0X9_PLEWA</name>
<gene>
    <name evidence="2" type="ORF">NDU88_006964</name>
</gene>
<protein>
    <submittedName>
        <fullName evidence="2">Uncharacterized protein</fullName>
    </submittedName>
</protein>
<sequence>MLGCRYWSQAPLWYWNAITYDQNTTVQMPLNINVTCLIVSGTRVTTIEFCVSVAKVTRVYTVHIRCRDRGSVLKKLRGSCRRCSNSVSVSKETLQREPASDFQETPSFQGNTLT</sequence>
<organism evidence="2 3">
    <name type="scientific">Pleurodeles waltl</name>
    <name type="common">Iberian ribbed newt</name>
    <dbReference type="NCBI Taxonomy" id="8319"/>
    <lineage>
        <taxon>Eukaryota</taxon>
        <taxon>Metazoa</taxon>
        <taxon>Chordata</taxon>
        <taxon>Craniata</taxon>
        <taxon>Vertebrata</taxon>
        <taxon>Euteleostomi</taxon>
        <taxon>Amphibia</taxon>
        <taxon>Batrachia</taxon>
        <taxon>Caudata</taxon>
        <taxon>Salamandroidea</taxon>
        <taxon>Salamandridae</taxon>
        <taxon>Pleurodelinae</taxon>
        <taxon>Pleurodeles</taxon>
    </lineage>
</organism>